<keyword evidence="1" id="KW-0808">Transferase</keyword>
<sequence length="367" mass="42554">MNTLYKDLIYLLSCAVNGITPNRSRVQAMDLERLYRLAKFHTVRAAVCIALKRAGVQDKEFDQAYKKAVRKNIYLDMERTAILSDFEDNGIWYMPLKGSVLKELYPENGMREMADNDVLFDADKQEQSKEIMLSHGYTAEHYGVGNHDVYMKPPVLNIELHTALFGSAHAEPLFKYYADTKRLLKKDEGNNYGYHLSDEDFYVYMTAHEWKHYDGSGTGIRSILDCYVYCKVKGDLLDWDYITEQCRQLELSDFEQERRALAFKVFSSDRFLELTDGEQEMLMSYLTAGTYGTFDIAIKKKLKVQTKLSFWVHSIFIPHKQMAASVPFTAKSSLLYPVGVVWRCGRVLIKRRDMLKQTIKAVKRYGK</sequence>
<gene>
    <name evidence="1" type="ORF">SAMN02910280_2589</name>
</gene>
<dbReference type="RefSeq" id="WP_072300805.1">
    <property type="nucleotide sequence ID" value="NZ_FPIP01000007.1"/>
</dbReference>
<evidence type="ECO:0000313" key="1">
    <source>
        <dbReference type="EMBL" id="SFW43995.1"/>
    </source>
</evidence>
<name>A0A1K1P950_RUMFL</name>
<dbReference type="EMBL" id="FPIP01000007">
    <property type="protein sequence ID" value="SFW43995.1"/>
    <property type="molecule type" value="Genomic_DNA"/>
</dbReference>
<dbReference type="InterPro" id="IPR039498">
    <property type="entry name" value="NTP_transf_5"/>
</dbReference>
<dbReference type="Proteomes" id="UP000183461">
    <property type="component" value="Unassembled WGS sequence"/>
</dbReference>
<dbReference type="Pfam" id="PF14907">
    <property type="entry name" value="NTP_transf_5"/>
    <property type="match status" value="1"/>
</dbReference>
<evidence type="ECO:0000313" key="2">
    <source>
        <dbReference type="Proteomes" id="UP000183461"/>
    </source>
</evidence>
<reference evidence="1 2" key="1">
    <citation type="submission" date="2016-11" db="EMBL/GenBank/DDBJ databases">
        <authorList>
            <person name="Jaros S."/>
            <person name="Januszkiewicz K."/>
            <person name="Wedrychowicz H."/>
        </authorList>
    </citation>
    <scope>NUCLEOTIDE SEQUENCE [LARGE SCALE GENOMIC DNA]</scope>
    <source>
        <strain evidence="1 2">YL228</strain>
    </source>
</reference>
<organism evidence="1 2">
    <name type="scientific">Ruminococcus flavefaciens</name>
    <dbReference type="NCBI Taxonomy" id="1265"/>
    <lineage>
        <taxon>Bacteria</taxon>
        <taxon>Bacillati</taxon>
        <taxon>Bacillota</taxon>
        <taxon>Clostridia</taxon>
        <taxon>Eubacteriales</taxon>
        <taxon>Oscillospiraceae</taxon>
        <taxon>Ruminococcus</taxon>
    </lineage>
</organism>
<accession>A0A1K1P950</accession>
<proteinExistence type="predicted"/>
<protein>
    <submittedName>
        <fullName evidence="1">Uncharacterized nucleotidyltransferase</fullName>
    </submittedName>
</protein>
<dbReference type="GO" id="GO:0016740">
    <property type="term" value="F:transferase activity"/>
    <property type="evidence" value="ECO:0007669"/>
    <property type="project" value="UniProtKB-KW"/>
</dbReference>
<dbReference type="AlphaFoldDB" id="A0A1K1P950"/>